<dbReference type="GO" id="GO:0004799">
    <property type="term" value="F:thymidylate synthase activity"/>
    <property type="evidence" value="ECO:0007669"/>
    <property type="project" value="UniProtKB-EC"/>
</dbReference>
<protein>
    <submittedName>
        <fullName evidence="2">Thymidylate synthase</fullName>
        <ecNumber evidence="2">2.1.1.45</ecNumber>
    </submittedName>
</protein>
<evidence type="ECO:0000313" key="2">
    <source>
        <dbReference type="EMBL" id="MFD1547130.1"/>
    </source>
</evidence>
<comment type="caution">
    <text evidence="2">The sequence shown here is derived from an EMBL/GenBank/DDBJ whole genome shotgun (WGS) entry which is preliminary data.</text>
</comment>
<dbReference type="Pfam" id="PF00303">
    <property type="entry name" value="Thymidylat_synt"/>
    <property type="match status" value="1"/>
</dbReference>
<keyword evidence="2" id="KW-0808">Transferase</keyword>
<dbReference type="Proteomes" id="UP001597097">
    <property type="component" value="Unassembled WGS sequence"/>
</dbReference>
<feature type="domain" description="Thymidylate synthase/dCMP hydroxymethylase" evidence="1">
    <location>
        <begin position="62"/>
        <end position="237"/>
    </location>
</feature>
<dbReference type="PANTHER" id="PTHR11548">
    <property type="entry name" value="THYMIDYLATE SYNTHASE 1"/>
    <property type="match status" value="1"/>
</dbReference>
<evidence type="ECO:0000313" key="3">
    <source>
        <dbReference type="Proteomes" id="UP001597097"/>
    </source>
</evidence>
<dbReference type="EMBL" id="JBHUCM010000072">
    <property type="protein sequence ID" value="MFD1547130.1"/>
    <property type="molecule type" value="Genomic_DNA"/>
</dbReference>
<organism evidence="2 3">
    <name type="scientific">Nonomuraea guangzhouensis</name>
    <dbReference type="NCBI Taxonomy" id="1291555"/>
    <lineage>
        <taxon>Bacteria</taxon>
        <taxon>Bacillati</taxon>
        <taxon>Actinomycetota</taxon>
        <taxon>Actinomycetes</taxon>
        <taxon>Streptosporangiales</taxon>
        <taxon>Streptosporangiaceae</taxon>
        <taxon>Nonomuraea</taxon>
    </lineage>
</organism>
<dbReference type="GO" id="GO:0032259">
    <property type="term" value="P:methylation"/>
    <property type="evidence" value="ECO:0007669"/>
    <property type="project" value="UniProtKB-KW"/>
</dbReference>
<reference evidence="3" key="1">
    <citation type="journal article" date="2019" name="Int. J. Syst. Evol. Microbiol.">
        <title>The Global Catalogue of Microorganisms (GCM) 10K type strain sequencing project: providing services to taxonomists for standard genome sequencing and annotation.</title>
        <authorList>
            <consortium name="The Broad Institute Genomics Platform"/>
            <consortium name="The Broad Institute Genome Sequencing Center for Infectious Disease"/>
            <person name="Wu L."/>
            <person name="Ma J."/>
        </authorList>
    </citation>
    <scope>NUCLEOTIDE SEQUENCE [LARGE SCALE GENOMIC DNA]</scope>
    <source>
        <strain evidence="3">CGMCC 1.15399</strain>
    </source>
</reference>
<gene>
    <name evidence="2" type="ORF">ACFSJ0_59535</name>
</gene>
<dbReference type="CDD" id="cd00351">
    <property type="entry name" value="TS_Pyrimidine_HMase"/>
    <property type="match status" value="1"/>
</dbReference>
<dbReference type="EC" id="2.1.1.45" evidence="2"/>
<name>A0ABW4GW97_9ACTN</name>
<dbReference type="InterPro" id="IPR023451">
    <property type="entry name" value="Thymidate_synth/dCMP_Mease_dom"/>
</dbReference>
<accession>A0ABW4GW97</accession>
<proteinExistence type="predicted"/>
<dbReference type="InterPro" id="IPR045097">
    <property type="entry name" value="Thymidate_synth/dCMP_Mease"/>
</dbReference>
<keyword evidence="3" id="KW-1185">Reference proteome</keyword>
<evidence type="ECO:0000259" key="1">
    <source>
        <dbReference type="Pfam" id="PF00303"/>
    </source>
</evidence>
<dbReference type="PANTHER" id="PTHR11548:SF9">
    <property type="entry name" value="THYMIDYLATE SYNTHASE"/>
    <property type="match status" value="1"/>
</dbReference>
<sequence length="315" mass="34873">MTTISGSTITELFASAVRLTIDGEKVSPRGMDTRELLDVRLLLGDPRARLLYAPPGRVLNAAFAVAETVWILSGSDAPWIYEFNSQLRQYAEDDGILRGAYGPRMRCWDGHVDQLAHALATLQGDPDSRRAVIQLYDPARDAGGHRDVPCTLGYRFHLRQGRLHMATTMRSQDLWTGLPYDIFAATTLHELMAGWLGAELGDYHHHVDSLHLYERDLDKAVTVLQPDTAAGKLPSLETPWEGFDALLADVRSGRRVHHSGWDTMAAVLASYQQWKRGHREVAVRSAEGIGGPLGEGLRAWYAALQSRGESAPLAR</sequence>
<keyword evidence="2" id="KW-0489">Methyltransferase</keyword>
<dbReference type="RefSeq" id="WP_219532498.1">
    <property type="nucleotide sequence ID" value="NZ_JAHKRM010000014.1"/>
</dbReference>